<evidence type="ECO:0000256" key="4">
    <source>
        <dbReference type="ARBA" id="ARBA00022692"/>
    </source>
</evidence>
<dbReference type="AlphaFoldDB" id="A0A845QQ29"/>
<feature type="transmembrane region" description="Helical" evidence="7">
    <location>
        <begin position="349"/>
        <end position="373"/>
    </location>
</feature>
<dbReference type="GO" id="GO:0015212">
    <property type="term" value="F:cytidine transmembrane transporter activity"/>
    <property type="evidence" value="ECO:0007669"/>
    <property type="project" value="TreeGrafter"/>
</dbReference>
<feature type="transmembrane region" description="Helical" evidence="7">
    <location>
        <begin position="200"/>
        <end position="220"/>
    </location>
</feature>
<feature type="transmembrane region" description="Helical" evidence="7">
    <location>
        <begin position="9"/>
        <end position="30"/>
    </location>
</feature>
<evidence type="ECO:0000313" key="9">
    <source>
        <dbReference type="EMBL" id="NBH62803.1"/>
    </source>
</evidence>
<accession>A0A845QQ29</accession>
<reference evidence="9 10" key="1">
    <citation type="submission" date="2018-08" db="EMBL/GenBank/DDBJ databases">
        <title>Murine metabolic-syndrome-specific gut microbial biobank.</title>
        <authorList>
            <person name="Liu C."/>
        </authorList>
    </citation>
    <scope>NUCLEOTIDE SEQUENCE [LARGE SCALE GENOMIC DNA]</scope>
    <source>
        <strain evidence="9 10">28</strain>
    </source>
</reference>
<dbReference type="InterPro" id="IPR036259">
    <property type="entry name" value="MFS_trans_sf"/>
</dbReference>
<dbReference type="Proteomes" id="UP000446866">
    <property type="component" value="Unassembled WGS sequence"/>
</dbReference>
<feature type="transmembrane region" description="Helical" evidence="7">
    <location>
        <begin position="154"/>
        <end position="172"/>
    </location>
</feature>
<keyword evidence="5 7" id="KW-1133">Transmembrane helix</keyword>
<dbReference type="PANTHER" id="PTHR23522:SF4">
    <property type="entry name" value="NUCLEOSIDE PERMEASE NUPG-RELATED"/>
    <property type="match status" value="1"/>
</dbReference>
<keyword evidence="4 7" id="KW-0812">Transmembrane</keyword>
<feature type="transmembrane region" description="Helical" evidence="7">
    <location>
        <begin position="70"/>
        <end position="100"/>
    </location>
</feature>
<keyword evidence="10" id="KW-1185">Reference proteome</keyword>
<evidence type="ECO:0000256" key="7">
    <source>
        <dbReference type="SAM" id="Phobius"/>
    </source>
</evidence>
<evidence type="ECO:0000256" key="6">
    <source>
        <dbReference type="ARBA" id="ARBA00023136"/>
    </source>
</evidence>
<evidence type="ECO:0000256" key="1">
    <source>
        <dbReference type="ARBA" id="ARBA00004651"/>
    </source>
</evidence>
<comment type="subcellular location">
    <subcellularLocation>
        <location evidence="1">Cell membrane</location>
        <topology evidence="1">Multi-pass membrane protein</topology>
    </subcellularLocation>
</comment>
<dbReference type="Gene3D" id="1.20.1250.20">
    <property type="entry name" value="MFS general substrate transporter like domains"/>
    <property type="match status" value="2"/>
</dbReference>
<dbReference type="GO" id="GO:0005886">
    <property type="term" value="C:plasma membrane"/>
    <property type="evidence" value="ECO:0007669"/>
    <property type="project" value="UniProtKB-SubCell"/>
</dbReference>
<name>A0A845QQ29_9FIRM</name>
<evidence type="ECO:0000256" key="3">
    <source>
        <dbReference type="ARBA" id="ARBA00022475"/>
    </source>
</evidence>
<sequence>MNKTTKFKLFYTFGYAAMGVINPLIGQYMASIGFSGTQIGTVTSMATAIAVFASTFWGNRYANSRDGRKVIALICLLAGAMAVCNSFVTIFLIFIATYGLEYFFQGPVMGLCDALVLEEDQVHFSAIRLCGAAGYAAAVFAGGKIGGTWGLENIFYLNAVAFGLAAFTIMTVQRDEDAAASAACNGKRIRYKELLKEKRALQLILCGIFVMGTNVANNTYFSFLFTEGGGSVAGVGTAFLLMVGSEAPFMALAPKLCAKFSREKTIAFAMVLSAVRFGLYALGPSDIFLLATFFLQGMVNGILLTEYVKYLSETVSFRLIALTVAAFYAVSSNGGTILCNFFGGVAMDFFGATGVYALFSGMNVIGVVLYIAFGLHRKK</sequence>
<feature type="transmembrane region" description="Helical" evidence="7">
    <location>
        <begin position="232"/>
        <end position="253"/>
    </location>
</feature>
<organism evidence="9 10">
    <name type="scientific">Anaerotruncus colihominis</name>
    <dbReference type="NCBI Taxonomy" id="169435"/>
    <lineage>
        <taxon>Bacteria</taxon>
        <taxon>Bacillati</taxon>
        <taxon>Bacillota</taxon>
        <taxon>Clostridia</taxon>
        <taxon>Eubacteriales</taxon>
        <taxon>Oscillospiraceae</taxon>
        <taxon>Anaerotruncus</taxon>
    </lineage>
</organism>
<feature type="domain" description="Major facilitator superfamily associated" evidence="8">
    <location>
        <begin position="5"/>
        <end position="356"/>
    </location>
</feature>
<keyword evidence="6 7" id="KW-0472">Membrane</keyword>
<dbReference type="RefSeq" id="WP_160203086.1">
    <property type="nucleotide sequence ID" value="NZ_QXWK01000037.1"/>
</dbReference>
<feature type="transmembrane region" description="Helical" evidence="7">
    <location>
        <begin position="36"/>
        <end position="58"/>
    </location>
</feature>
<protein>
    <recommendedName>
        <fullName evidence="8">Major facilitator superfamily associated domain-containing protein</fullName>
    </recommendedName>
</protein>
<evidence type="ECO:0000313" key="10">
    <source>
        <dbReference type="Proteomes" id="UP000446866"/>
    </source>
</evidence>
<evidence type="ECO:0000256" key="2">
    <source>
        <dbReference type="ARBA" id="ARBA00022448"/>
    </source>
</evidence>
<keyword evidence="2" id="KW-0813">Transport</keyword>
<feature type="transmembrane region" description="Helical" evidence="7">
    <location>
        <begin position="319"/>
        <end position="343"/>
    </location>
</feature>
<dbReference type="SUPFAM" id="SSF103473">
    <property type="entry name" value="MFS general substrate transporter"/>
    <property type="match status" value="1"/>
</dbReference>
<keyword evidence="3" id="KW-1003">Cell membrane</keyword>
<dbReference type="EMBL" id="QXWK01000037">
    <property type="protein sequence ID" value="NBH62803.1"/>
    <property type="molecule type" value="Genomic_DNA"/>
</dbReference>
<evidence type="ECO:0000259" key="8">
    <source>
        <dbReference type="Pfam" id="PF12832"/>
    </source>
</evidence>
<dbReference type="GO" id="GO:0015213">
    <property type="term" value="F:uridine transmembrane transporter activity"/>
    <property type="evidence" value="ECO:0007669"/>
    <property type="project" value="TreeGrafter"/>
</dbReference>
<dbReference type="InterPro" id="IPR024989">
    <property type="entry name" value="MFS_assoc_dom"/>
</dbReference>
<feature type="transmembrane region" description="Helical" evidence="7">
    <location>
        <begin position="265"/>
        <end position="282"/>
    </location>
</feature>
<evidence type="ECO:0000256" key="5">
    <source>
        <dbReference type="ARBA" id="ARBA00022989"/>
    </source>
</evidence>
<dbReference type="PANTHER" id="PTHR23522">
    <property type="entry name" value="BLL5896 PROTEIN"/>
    <property type="match status" value="1"/>
</dbReference>
<feature type="transmembrane region" description="Helical" evidence="7">
    <location>
        <begin position="288"/>
        <end position="307"/>
    </location>
</feature>
<dbReference type="Pfam" id="PF12832">
    <property type="entry name" value="MFS_1_like"/>
    <property type="match status" value="1"/>
</dbReference>
<gene>
    <name evidence="9" type="ORF">D0435_14220</name>
</gene>
<proteinExistence type="predicted"/>
<comment type="caution">
    <text evidence="9">The sequence shown here is derived from an EMBL/GenBank/DDBJ whole genome shotgun (WGS) entry which is preliminary data.</text>
</comment>